<evidence type="ECO:0000256" key="1">
    <source>
        <dbReference type="SAM" id="SignalP"/>
    </source>
</evidence>
<keyword evidence="3" id="KW-1185">Reference proteome</keyword>
<feature type="chain" id="PRO_5043372075" evidence="1">
    <location>
        <begin position="23"/>
        <end position="109"/>
    </location>
</feature>
<dbReference type="Proteomes" id="UP001432322">
    <property type="component" value="Unassembled WGS sequence"/>
</dbReference>
<dbReference type="AlphaFoldDB" id="A0AAV5VHK3"/>
<proteinExistence type="predicted"/>
<evidence type="ECO:0000313" key="3">
    <source>
        <dbReference type="Proteomes" id="UP001432322"/>
    </source>
</evidence>
<sequence>IKMIELTVAILSICLLFFPSNGEDSATEWTMECMFICDQSEMIGDTVECGKICEGLSHVYASSPIDNRIGSKIRDNIFDNCIDRCLIREDRDCARHCAYLRSEFRLPFK</sequence>
<reference evidence="2" key="1">
    <citation type="submission" date="2023-10" db="EMBL/GenBank/DDBJ databases">
        <title>Genome assembly of Pristionchus species.</title>
        <authorList>
            <person name="Yoshida K."/>
            <person name="Sommer R.J."/>
        </authorList>
    </citation>
    <scope>NUCLEOTIDE SEQUENCE</scope>
    <source>
        <strain evidence="2">RS5133</strain>
    </source>
</reference>
<evidence type="ECO:0000313" key="2">
    <source>
        <dbReference type="EMBL" id="GMT19192.1"/>
    </source>
</evidence>
<name>A0AAV5VHK3_9BILA</name>
<feature type="signal peptide" evidence="1">
    <location>
        <begin position="1"/>
        <end position="22"/>
    </location>
</feature>
<organism evidence="2 3">
    <name type="scientific">Pristionchus fissidentatus</name>
    <dbReference type="NCBI Taxonomy" id="1538716"/>
    <lineage>
        <taxon>Eukaryota</taxon>
        <taxon>Metazoa</taxon>
        <taxon>Ecdysozoa</taxon>
        <taxon>Nematoda</taxon>
        <taxon>Chromadorea</taxon>
        <taxon>Rhabditida</taxon>
        <taxon>Rhabditina</taxon>
        <taxon>Diplogasteromorpha</taxon>
        <taxon>Diplogasteroidea</taxon>
        <taxon>Neodiplogasteridae</taxon>
        <taxon>Pristionchus</taxon>
    </lineage>
</organism>
<dbReference type="EMBL" id="BTSY01000003">
    <property type="protein sequence ID" value="GMT19192.1"/>
    <property type="molecule type" value="Genomic_DNA"/>
</dbReference>
<protein>
    <submittedName>
        <fullName evidence="2">Uncharacterized protein</fullName>
    </submittedName>
</protein>
<gene>
    <name evidence="2" type="ORF">PFISCL1PPCAC_10489</name>
</gene>
<keyword evidence="1" id="KW-0732">Signal</keyword>
<comment type="caution">
    <text evidence="2">The sequence shown here is derived from an EMBL/GenBank/DDBJ whole genome shotgun (WGS) entry which is preliminary data.</text>
</comment>
<feature type="non-terminal residue" evidence="2">
    <location>
        <position position="1"/>
    </location>
</feature>
<accession>A0AAV5VHK3</accession>